<keyword evidence="1" id="KW-1133">Transmembrane helix</keyword>
<dbReference type="Pfam" id="PF07116">
    <property type="entry name" value="DUF1372"/>
    <property type="match status" value="1"/>
</dbReference>
<keyword evidence="1" id="KW-0472">Membrane</keyword>
<evidence type="ECO:0000313" key="3">
    <source>
        <dbReference type="Proteomes" id="UP000347383"/>
    </source>
</evidence>
<dbReference type="RefSeq" id="WP_155778299.1">
    <property type="nucleotide sequence ID" value="NZ_CP033165.1"/>
</dbReference>
<dbReference type="EMBL" id="CP033165">
    <property type="protein sequence ID" value="QGH01211.1"/>
    <property type="molecule type" value="Genomic_DNA"/>
</dbReference>
<evidence type="ECO:0000256" key="1">
    <source>
        <dbReference type="SAM" id="Phobius"/>
    </source>
</evidence>
<protein>
    <submittedName>
        <fullName evidence="2">DUF1372 family protein</fullName>
    </submittedName>
</protein>
<dbReference type="Proteomes" id="UP000347383">
    <property type="component" value="Chromosome"/>
</dbReference>
<gene>
    <name evidence="2" type="ORF">EA457_00825</name>
</gene>
<evidence type="ECO:0000313" key="2">
    <source>
        <dbReference type="EMBL" id="QGH01211.1"/>
    </source>
</evidence>
<reference evidence="2 3" key="1">
    <citation type="submission" date="2018-10" db="EMBL/GenBank/DDBJ databases">
        <title>Comparative Genomics Analysis of the Streptococcus dysgalactiae subspecies dysgalactiae.</title>
        <authorList>
            <person name="Koh T.H."/>
            <person name="Abdul Rahman N."/>
            <person name="Sessions O.M."/>
        </authorList>
    </citation>
    <scope>NUCLEOTIDE SEQUENCE [LARGE SCALE GENOMIC DNA]</scope>
    <source>
        <strain evidence="2 3">DB60705-15</strain>
    </source>
</reference>
<organism evidence="2 3">
    <name type="scientific">Streptococcus dysgalactiae subsp. dysgalactiae</name>
    <dbReference type="NCBI Taxonomy" id="99822"/>
    <lineage>
        <taxon>Bacteria</taxon>
        <taxon>Bacillati</taxon>
        <taxon>Bacillota</taxon>
        <taxon>Bacilli</taxon>
        <taxon>Lactobacillales</taxon>
        <taxon>Streptococcaceae</taxon>
        <taxon>Streptococcus</taxon>
    </lineage>
</organism>
<proteinExistence type="predicted"/>
<name>A0A9X7S0V9_STRDY</name>
<dbReference type="InterPro" id="IPR010779">
    <property type="entry name" value="DUF1372"/>
</dbReference>
<sequence>MELAKDTLKVAASMLIVLAFLMGYSYLMYQSGYNQAKNEAQPITLYTVDNAGGVMVGEITDKEIIEGRYTVTAEAYGKFLVTKEQYEAIKVGDPIPEYLKKRGS</sequence>
<keyword evidence="1" id="KW-0812">Transmembrane</keyword>
<dbReference type="AlphaFoldDB" id="A0A9X7S0V9"/>
<accession>A0A9X7S0V9</accession>
<feature type="transmembrane region" description="Helical" evidence="1">
    <location>
        <begin position="12"/>
        <end position="29"/>
    </location>
</feature>